<dbReference type="Pfam" id="PF01232">
    <property type="entry name" value="Mannitol_dh"/>
    <property type="match status" value="1"/>
</dbReference>
<evidence type="ECO:0000259" key="4">
    <source>
        <dbReference type="Pfam" id="PF08125"/>
    </source>
</evidence>
<dbReference type="Pfam" id="PF08125">
    <property type="entry name" value="Mannitol_dh_C"/>
    <property type="match status" value="1"/>
</dbReference>
<evidence type="ECO:0000259" key="3">
    <source>
        <dbReference type="Pfam" id="PF01232"/>
    </source>
</evidence>
<dbReference type="InterPro" id="IPR036291">
    <property type="entry name" value="NAD(P)-bd_dom_sf"/>
</dbReference>
<dbReference type="EC" id="1.1.1.58" evidence="5"/>
<dbReference type="Gene3D" id="1.10.1040.10">
    <property type="entry name" value="N-(1-d-carboxylethyl)-l-norvaline Dehydrogenase, domain 2"/>
    <property type="match status" value="1"/>
</dbReference>
<dbReference type="RefSeq" id="WP_266279140.1">
    <property type="nucleotide sequence ID" value="NZ_JAPKNF010000001.1"/>
</dbReference>
<accession>A0ABU0M761</accession>
<proteinExistence type="predicted"/>
<feature type="domain" description="Mannitol dehydrogenase C-terminal" evidence="4">
    <location>
        <begin position="241"/>
        <end position="339"/>
    </location>
</feature>
<dbReference type="InterPro" id="IPR008927">
    <property type="entry name" value="6-PGluconate_DH-like_C_sf"/>
</dbReference>
<dbReference type="InterPro" id="IPR013131">
    <property type="entry name" value="Mannitol_DH_N"/>
</dbReference>
<dbReference type="SUPFAM" id="SSF48179">
    <property type="entry name" value="6-phosphogluconate dehydrogenase C-terminal domain-like"/>
    <property type="match status" value="1"/>
</dbReference>
<protein>
    <submittedName>
        <fullName evidence="5">Tagaturonate reductase</fullName>
        <ecNumber evidence="5">1.1.1.58</ecNumber>
    </submittedName>
</protein>
<keyword evidence="2" id="KW-0520">NAD</keyword>
<dbReference type="InterPro" id="IPR013328">
    <property type="entry name" value="6PGD_dom2"/>
</dbReference>
<dbReference type="PANTHER" id="PTHR30524">
    <property type="entry name" value="MANNITOL-1-PHOSPHATE 5-DEHYDROGENASE"/>
    <property type="match status" value="1"/>
</dbReference>
<dbReference type="Proteomes" id="UP001223743">
    <property type="component" value="Unassembled WGS sequence"/>
</dbReference>
<evidence type="ECO:0000313" key="6">
    <source>
        <dbReference type="Proteomes" id="UP001223743"/>
    </source>
</evidence>
<sequence>MAAPIIQFGTSRFLQAHVDLMLSEAAAAGQDVGRVTVVETTGSPASRARIAAFREGKPYPVRIRGLVDGKPVDEERQVSVISDGLSAREDAARLAALFAGPVSTVVSNTGDRGYDVPETPVPTLEGWSTFPELLTALLFHRFEAGGGGMTLFPCELVERNGARLAALVDALAVRGGLPQAFRSWLAAECRFVDSLVDRIVSAPIEPVGAVAEPYALWAIRAMPGLVPPCRHTDIQVVDDLDFIERRKLFVLNLGHTLLADRWLREGRRQDETVREIIADPAVRAWLETIMRSEVIPAFGDRQDEIAAYFAVTLDRFANPFLDHRLADIAQNHAAKIDRRAGGLVRFATSTGHSSTFPMLGATFPDIAG</sequence>
<evidence type="ECO:0000256" key="2">
    <source>
        <dbReference type="ARBA" id="ARBA00023027"/>
    </source>
</evidence>
<dbReference type="InterPro" id="IPR013118">
    <property type="entry name" value="Mannitol_DH_C"/>
</dbReference>
<keyword evidence="6" id="KW-1185">Reference proteome</keyword>
<gene>
    <name evidence="5" type="ORF">QO015_002417</name>
</gene>
<name>A0ABU0M761_9HYPH</name>
<organism evidence="5 6">
    <name type="scientific">Kaistia geumhonensis</name>
    <dbReference type="NCBI Taxonomy" id="410839"/>
    <lineage>
        <taxon>Bacteria</taxon>
        <taxon>Pseudomonadati</taxon>
        <taxon>Pseudomonadota</taxon>
        <taxon>Alphaproteobacteria</taxon>
        <taxon>Hyphomicrobiales</taxon>
        <taxon>Kaistiaceae</taxon>
        <taxon>Kaistia</taxon>
    </lineage>
</organism>
<dbReference type="EMBL" id="JAUSWJ010000001">
    <property type="protein sequence ID" value="MDQ0516804.1"/>
    <property type="molecule type" value="Genomic_DNA"/>
</dbReference>
<dbReference type="Gene3D" id="3.40.50.720">
    <property type="entry name" value="NAD(P)-binding Rossmann-like Domain"/>
    <property type="match status" value="1"/>
</dbReference>
<dbReference type="GO" id="GO:0009026">
    <property type="term" value="F:tagaturonate reductase activity"/>
    <property type="evidence" value="ECO:0007669"/>
    <property type="project" value="UniProtKB-EC"/>
</dbReference>
<reference evidence="5 6" key="1">
    <citation type="submission" date="2023-07" db="EMBL/GenBank/DDBJ databases">
        <title>Genomic Encyclopedia of Type Strains, Phase IV (KMG-IV): sequencing the most valuable type-strain genomes for metagenomic binning, comparative biology and taxonomic classification.</title>
        <authorList>
            <person name="Goeker M."/>
        </authorList>
    </citation>
    <scope>NUCLEOTIDE SEQUENCE [LARGE SCALE GENOMIC DNA]</scope>
    <source>
        <strain evidence="5 6">B1-1</strain>
    </source>
</reference>
<dbReference type="SUPFAM" id="SSF51735">
    <property type="entry name" value="NAD(P)-binding Rossmann-fold domains"/>
    <property type="match status" value="1"/>
</dbReference>
<keyword evidence="1 5" id="KW-0560">Oxidoreductase</keyword>
<evidence type="ECO:0000256" key="1">
    <source>
        <dbReference type="ARBA" id="ARBA00023002"/>
    </source>
</evidence>
<evidence type="ECO:0000313" key="5">
    <source>
        <dbReference type="EMBL" id="MDQ0516804.1"/>
    </source>
</evidence>
<feature type="domain" description="Mannitol dehydrogenase N-terminal" evidence="3">
    <location>
        <begin position="5"/>
        <end position="220"/>
    </location>
</feature>
<dbReference type="PANTHER" id="PTHR30524:SF0">
    <property type="entry name" value="ALTRONATE OXIDOREDUCTASE-RELATED"/>
    <property type="match status" value="1"/>
</dbReference>
<comment type="caution">
    <text evidence="5">The sequence shown here is derived from an EMBL/GenBank/DDBJ whole genome shotgun (WGS) entry which is preliminary data.</text>
</comment>